<keyword evidence="4" id="KW-1185">Reference proteome</keyword>
<evidence type="ECO:0000313" key="4">
    <source>
        <dbReference type="Proteomes" id="UP001165122"/>
    </source>
</evidence>
<evidence type="ECO:0000313" key="3">
    <source>
        <dbReference type="EMBL" id="GMH49655.1"/>
    </source>
</evidence>
<keyword evidence="2" id="KW-0472">Membrane</keyword>
<dbReference type="OrthoDB" id="6431331at2759"/>
<evidence type="ECO:0000256" key="2">
    <source>
        <dbReference type="SAM" id="Phobius"/>
    </source>
</evidence>
<accession>A0A9W7DPJ9</accession>
<feature type="compositionally biased region" description="Low complexity" evidence="1">
    <location>
        <begin position="75"/>
        <end position="85"/>
    </location>
</feature>
<dbReference type="Gene3D" id="3.40.50.1820">
    <property type="entry name" value="alpha/beta hydrolase"/>
    <property type="match status" value="1"/>
</dbReference>
<feature type="transmembrane region" description="Helical" evidence="2">
    <location>
        <begin position="144"/>
        <end position="162"/>
    </location>
</feature>
<dbReference type="EMBL" id="BRXW01000388">
    <property type="protein sequence ID" value="GMH49655.1"/>
    <property type="molecule type" value="Genomic_DNA"/>
</dbReference>
<feature type="compositionally biased region" description="Basic and acidic residues" evidence="1">
    <location>
        <begin position="46"/>
        <end position="72"/>
    </location>
</feature>
<dbReference type="SUPFAM" id="SSF53474">
    <property type="entry name" value="alpha/beta-Hydrolases"/>
    <property type="match status" value="1"/>
</dbReference>
<organism evidence="3 4">
    <name type="scientific">Triparma laevis f. longispina</name>
    <dbReference type="NCBI Taxonomy" id="1714387"/>
    <lineage>
        <taxon>Eukaryota</taxon>
        <taxon>Sar</taxon>
        <taxon>Stramenopiles</taxon>
        <taxon>Ochrophyta</taxon>
        <taxon>Bolidophyceae</taxon>
        <taxon>Parmales</taxon>
        <taxon>Triparmaceae</taxon>
        <taxon>Triparma</taxon>
    </lineage>
</organism>
<proteinExistence type="predicted"/>
<keyword evidence="2" id="KW-1133">Transmembrane helix</keyword>
<evidence type="ECO:0008006" key="5">
    <source>
        <dbReference type="Google" id="ProtNLM"/>
    </source>
</evidence>
<comment type="caution">
    <text evidence="3">The sequence shown here is derived from an EMBL/GenBank/DDBJ whole genome shotgun (WGS) entry which is preliminary data.</text>
</comment>
<keyword evidence="2" id="KW-0812">Transmembrane</keyword>
<reference evidence="4" key="1">
    <citation type="journal article" date="2023" name="Commun. Biol.">
        <title>Genome analysis of Parmales, the sister group of diatoms, reveals the evolutionary specialization of diatoms from phago-mixotrophs to photoautotrophs.</title>
        <authorList>
            <person name="Ban H."/>
            <person name="Sato S."/>
            <person name="Yoshikawa S."/>
            <person name="Yamada K."/>
            <person name="Nakamura Y."/>
            <person name="Ichinomiya M."/>
            <person name="Sato N."/>
            <person name="Blanc-Mathieu R."/>
            <person name="Endo H."/>
            <person name="Kuwata A."/>
            <person name="Ogata H."/>
        </authorList>
    </citation>
    <scope>NUCLEOTIDE SEQUENCE [LARGE SCALE GENOMIC DNA]</scope>
    <source>
        <strain evidence="4">NIES 3700</strain>
    </source>
</reference>
<gene>
    <name evidence="3" type="ORF">TrLO_g5845</name>
</gene>
<dbReference type="PANTHER" id="PTHR37471:SF1">
    <property type="entry name" value="AB HYDROLASE-1 DOMAIN-CONTAINING PROTEIN"/>
    <property type="match status" value="1"/>
</dbReference>
<sequence length="604" mass="68151">MRSANWSSLNNVLAQNPRLTLAVASGSSFIIFSILGRRRSSRTKAIQRDSRTETTSTSKDRNTDSTADEQKETPNNSNNNENNGELQSTTTLTALSSLLPSKTHRGLAIAARLFMVWPIKAILPLSFARFILAHSLFPKLKTSIPRIADAAFFFEAAFFVHYKIKKHYLINNPPSSKTYIYPEIDKQTGGSPEECLAKHLKQFSDALPVVGPAELSLLKQKELEGWFTWGHGSKRRVAKFEEIHRVHVSRWLAFLFWDTELLHNPSLQSTLQPLIDPLIDQLEAWVGVEFDSGLEVADVKPLILSLDPLRAQHHPILHYVVTHLAAYTVGWAIFKLRGFERKSLNGQEYFHRKCKETDRSKCQKPLVFISGIGIGLVSYESFIGALTADNRDILLFDLPEISLRWTPKLQHETHSPLETASTIGDIVRGCVKGEKGAHAVAHSFGCVVIQWLLRLNTAPTPICSSVTMVDPVCFLLISPSVAQHFCYRQPKNFLDELVDYFVAREIGVNNALHRHFQWKINALDPNMLPEESAVILSELDSYVPSLHVERMLRKERPDVKVKVLKRMFHSEFQIKGEGMGAAVVMSKLVDRTKKSFVNLKSLVN</sequence>
<feature type="transmembrane region" description="Helical" evidence="2">
    <location>
        <begin position="109"/>
        <end position="132"/>
    </location>
</feature>
<feature type="transmembrane region" description="Helical" evidence="2">
    <location>
        <begin position="20"/>
        <end position="36"/>
    </location>
</feature>
<name>A0A9W7DPJ9_9STRA</name>
<evidence type="ECO:0000256" key="1">
    <source>
        <dbReference type="SAM" id="MobiDB-lite"/>
    </source>
</evidence>
<dbReference type="AlphaFoldDB" id="A0A9W7DPJ9"/>
<dbReference type="InterPro" id="IPR029058">
    <property type="entry name" value="AB_hydrolase_fold"/>
</dbReference>
<dbReference type="Proteomes" id="UP001165122">
    <property type="component" value="Unassembled WGS sequence"/>
</dbReference>
<protein>
    <recommendedName>
        <fullName evidence="5">AB hydrolase-1 domain-containing protein</fullName>
    </recommendedName>
</protein>
<feature type="region of interest" description="Disordered" evidence="1">
    <location>
        <begin position="42"/>
        <end position="85"/>
    </location>
</feature>
<dbReference type="PANTHER" id="PTHR37471">
    <property type="entry name" value="UNNAMED PRODUCT"/>
    <property type="match status" value="1"/>
</dbReference>